<dbReference type="STRING" id="3818.A0A444ZWR4"/>
<protein>
    <submittedName>
        <fullName evidence="1">Uncharacterized protein</fullName>
    </submittedName>
</protein>
<gene>
    <name evidence="1" type="ORF">Ahy_B03g063239</name>
</gene>
<comment type="caution">
    <text evidence="1">The sequence shown here is derived from an EMBL/GenBank/DDBJ whole genome shotgun (WGS) entry which is preliminary data.</text>
</comment>
<reference evidence="1 2" key="1">
    <citation type="submission" date="2019-01" db="EMBL/GenBank/DDBJ databases">
        <title>Sequencing of cultivated peanut Arachis hypogaea provides insights into genome evolution and oil improvement.</title>
        <authorList>
            <person name="Chen X."/>
        </authorList>
    </citation>
    <scope>NUCLEOTIDE SEQUENCE [LARGE SCALE GENOMIC DNA]</scope>
    <source>
        <strain evidence="2">cv. Fuhuasheng</strain>
        <tissue evidence="1">Leaves</tissue>
    </source>
</reference>
<dbReference type="Proteomes" id="UP000289738">
    <property type="component" value="Chromosome B03"/>
</dbReference>
<organism evidence="1 2">
    <name type="scientific">Arachis hypogaea</name>
    <name type="common">Peanut</name>
    <dbReference type="NCBI Taxonomy" id="3818"/>
    <lineage>
        <taxon>Eukaryota</taxon>
        <taxon>Viridiplantae</taxon>
        <taxon>Streptophyta</taxon>
        <taxon>Embryophyta</taxon>
        <taxon>Tracheophyta</taxon>
        <taxon>Spermatophyta</taxon>
        <taxon>Magnoliopsida</taxon>
        <taxon>eudicotyledons</taxon>
        <taxon>Gunneridae</taxon>
        <taxon>Pentapetalae</taxon>
        <taxon>rosids</taxon>
        <taxon>fabids</taxon>
        <taxon>Fabales</taxon>
        <taxon>Fabaceae</taxon>
        <taxon>Papilionoideae</taxon>
        <taxon>50 kb inversion clade</taxon>
        <taxon>dalbergioids sensu lato</taxon>
        <taxon>Dalbergieae</taxon>
        <taxon>Pterocarpus clade</taxon>
        <taxon>Arachis</taxon>
    </lineage>
</organism>
<name>A0A444ZWR4_ARAHY</name>
<sequence length="163" mass="18741">MMKNFGNLEDSKNLNKDEVVDVDVDDERRKKLLRKRQKHGCRRVENQRMSKVVIVNASAIPNTEHVQRLLPKKEDLSNKRMLGQLLETLEVAGIEARMKSGYYIGRGSRSIKEDISRICRDAIKAKNWGDANDMNNMITLFIQLATLLEESSISVHDRDVLMT</sequence>
<dbReference type="PANTHER" id="PTHR46655:SF1">
    <property type="entry name" value="HISTONE-LYSINE N-METHYLTRANSFERASE ATXR3"/>
    <property type="match status" value="1"/>
</dbReference>
<dbReference type="AlphaFoldDB" id="A0A444ZWR4"/>
<accession>A0A444ZWR4</accession>
<evidence type="ECO:0000313" key="1">
    <source>
        <dbReference type="EMBL" id="RYR18618.1"/>
    </source>
</evidence>
<dbReference type="PANTHER" id="PTHR46655">
    <property type="entry name" value="HISTONE-LYSINE N-METHYLTRANSFERASE ATXR3"/>
    <property type="match status" value="1"/>
</dbReference>
<keyword evidence="2" id="KW-1185">Reference proteome</keyword>
<evidence type="ECO:0000313" key="2">
    <source>
        <dbReference type="Proteomes" id="UP000289738"/>
    </source>
</evidence>
<dbReference type="EMBL" id="SDMP01000013">
    <property type="protein sequence ID" value="RYR18618.1"/>
    <property type="molecule type" value="Genomic_DNA"/>
</dbReference>
<proteinExistence type="predicted"/>